<proteinExistence type="predicted"/>
<keyword evidence="1" id="KW-0812">Transmembrane</keyword>
<gene>
    <name evidence="2" type="ORF">SAMN04487967_3006</name>
</gene>
<dbReference type="InterPro" id="IPR038695">
    <property type="entry name" value="Saro_0823-like_sf"/>
</dbReference>
<dbReference type="InterPro" id="IPR003795">
    <property type="entry name" value="DUF192"/>
</dbReference>
<accession>A0A1H6G260</accession>
<evidence type="ECO:0000256" key="1">
    <source>
        <dbReference type="SAM" id="Phobius"/>
    </source>
</evidence>
<evidence type="ECO:0008006" key="4">
    <source>
        <dbReference type="Google" id="ProtNLM"/>
    </source>
</evidence>
<reference evidence="3" key="1">
    <citation type="submission" date="2016-10" db="EMBL/GenBank/DDBJ databases">
        <authorList>
            <person name="Varghese N."/>
            <person name="Submissions S."/>
        </authorList>
    </citation>
    <scope>NUCLEOTIDE SEQUENCE [LARGE SCALE GENOMIC DNA]</scope>
    <source>
        <strain evidence="3">CGMCC 1.8981</strain>
    </source>
</reference>
<dbReference type="RefSeq" id="WP_090507780.1">
    <property type="nucleotide sequence ID" value="NZ_FNWL01000003.1"/>
</dbReference>
<keyword evidence="1" id="KW-0472">Membrane</keyword>
<feature type="transmembrane region" description="Helical" evidence="1">
    <location>
        <begin position="6"/>
        <end position="29"/>
    </location>
</feature>
<keyword evidence="3" id="KW-1185">Reference proteome</keyword>
<sequence length="164" mass="17998">MVLESVWKALLVVAAVSVLGFVTLQLGFLDAPWHEDRADVQLIDGDDGDELATVDAEVADTASERYTGLSDHDSLEDDSGMLFVHSDEDERTYVMRNMDFGIDIIFVDADGEITSIETAPEPAADEDGEDHEYTGQAQWVLEVPEGYADEHGIEAGDEIGIEYE</sequence>
<protein>
    <recommendedName>
        <fullName evidence="4">DUF192 domain-containing protein</fullName>
    </recommendedName>
</protein>
<evidence type="ECO:0000313" key="2">
    <source>
        <dbReference type="EMBL" id="SEH17139.1"/>
    </source>
</evidence>
<dbReference type="PANTHER" id="PTHR37953">
    <property type="entry name" value="UPF0127 PROTEIN MJ1496"/>
    <property type="match status" value="1"/>
</dbReference>
<dbReference type="Gene3D" id="2.60.120.1140">
    <property type="entry name" value="Protein of unknown function DUF192"/>
    <property type="match status" value="1"/>
</dbReference>
<dbReference type="PANTHER" id="PTHR37953:SF1">
    <property type="entry name" value="UPF0127 PROTEIN MJ1496"/>
    <property type="match status" value="1"/>
</dbReference>
<dbReference type="Proteomes" id="UP000199112">
    <property type="component" value="Unassembled WGS sequence"/>
</dbReference>
<dbReference type="Pfam" id="PF02643">
    <property type="entry name" value="DUF192"/>
    <property type="match status" value="1"/>
</dbReference>
<name>A0A1H6G260_9EURY</name>
<dbReference type="EMBL" id="FNWL01000003">
    <property type="protein sequence ID" value="SEH17139.1"/>
    <property type="molecule type" value="Genomic_DNA"/>
</dbReference>
<dbReference type="AlphaFoldDB" id="A0A1H6G260"/>
<dbReference type="OrthoDB" id="6763at2157"/>
<keyword evidence="1" id="KW-1133">Transmembrane helix</keyword>
<organism evidence="2 3">
    <name type="scientific">Natronorubrum sediminis</name>
    <dbReference type="NCBI Taxonomy" id="640943"/>
    <lineage>
        <taxon>Archaea</taxon>
        <taxon>Methanobacteriati</taxon>
        <taxon>Methanobacteriota</taxon>
        <taxon>Stenosarchaea group</taxon>
        <taxon>Halobacteria</taxon>
        <taxon>Halobacteriales</taxon>
        <taxon>Natrialbaceae</taxon>
        <taxon>Natronorubrum</taxon>
    </lineage>
</organism>
<evidence type="ECO:0000313" key="3">
    <source>
        <dbReference type="Proteomes" id="UP000199112"/>
    </source>
</evidence>